<dbReference type="EMBL" id="CP048711">
    <property type="protein sequence ID" value="QIB65077.1"/>
    <property type="molecule type" value="Genomic_DNA"/>
</dbReference>
<evidence type="ECO:0000313" key="2">
    <source>
        <dbReference type="EMBL" id="QIB65077.1"/>
    </source>
</evidence>
<dbReference type="SUPFAM" id="SSF54593">
    <property type="entry name" value="Glyoxalase/Bleomycin resistance protein/Dihydroxybiphenyl dioxygenase"/>
    <property type="match status" value="1"/>
</dbReference>
<evidence type="ECO:0000313" key="3">
    <source>
        <dbReference type="Proteomes" id="UP000477680"/>
    </source>
</evidence>
<keyword evidence="3" id="KW-1185">Reference proteome</keyword>
<dbReference type="InterPro" id="IPR029068">
    <property type="entry name" value="Glyas_Bleomycin-R_OHBP_Dase"/>
</dbReference>
<protein>
    <recommendedName>
        <fullName evidence="1">VOC domain-containing protein</fullName>
    </recommendedName>
</protein>
<dbReference type="AlphaFoldDB" id="A0A6C0U266"/>
<organism evidence="2 3">
    <name type="scientific">Kineobactrum salinum</name>
    <dbReference type="NCBI Taxonomy" id="2708301"/>
    <lineage>
        <taxon>Bacteria</taxon>
        <taxon>Pseudomonadati</taxon>
        <taxon>Pseudomonadota</taxon>
        <taxon>Gammaproteobacteria</taxon>
        <taxon>Cellvibrionales</taxon>
        <taxon>Halieaceae</taxon>
        <taxon>Kineobactrum</taxon>
    </lineage>
</organism>
<accession>A0A6C0U266</accession>
<reference evidence="2 3" key="1">
    <citation type="submission" date="2020-02" db="EMBL/GenBank/DDBJ databases">
        <title>Genome sequencing for Kineobactrum sp. M2.</title>
        <authorList>
            <person name="Park S.-J."/>
        </authorList>
    </citation>
    <scope>NUCLEOTIDE SEQUENCE [LARGE SCALE GENOMIC DNA]</scope>
    <source>
        <strain evidence="2 3">M2</strain>
    </source>
</reference>
<dbReference type="InterPro" id="IPR037523">
    <property type="entry name" value="VOC_core"/>
</dbReference>
<sequence length="126" mass="14201">MIDRIGHINIRTTEKHFEETLTFYEKLLGLKRADSMATPGPDNIWLFADSGRAIVHVNSVEEGGDVEPDGVSTGRLNHVAFDCRDYDQAIERMDSLGLEHTRYETKAEGLFLVVTKDPINNIVIEL</sequence>
<dbReference type="PROSITE" id="PS51819">
    <property type="entry name" value="VOC"/>
    <property type="match status" value="1"/>
</dbReference>
<dbReference type="Gene3D" id="3.10.180.10">
    <property type="entry name" value="2,3-Dihydroxybiphenyl 1,2-Dioxygenase, domain 1"/>
    <property type="match status" value="1"/>
</dbReference>
<dbReference type="InterPro" id="IPR004360">
    <property type="entry name" value="Glyas_Fos-R_dOase_dom"/>
</dbReference>
<gene>
    <name evidence="2" type="ORF">G3T16_06350</name>
</gene>
<feature type="domain" description="VOC" evidence="1">
    <location>
        <begin position="4"/>
        <end position="126"/>
    </location>
</feature>
<name>A0A6C0U266_9GAMM</name>
<dbReference type="RefSeq" id="WP_163494320.1">
    <property type="nucleotide sequence ID" value="NZ_CP048711.1"/>
</dbReference>
<dbReference type="Proteomes" id="UP000477680">
    <property type="component" value="Chromosome"/>
</dbReference>
<evidence type="ECO:0000259" key="1">
    <source>
        <dbReference type="PROSITE" id="PS51819"/>
    </source>
</evidence>
<dbReference type="Pfam" id="PF00903">
    <property type="entry name" value="Glyoxalase"/>
    <property type="match status" value="1"/>
</dbReference>
<dbReference type="KEGG" id="kim:G3T16_06350"/>
<proteinExistence type="predicted"/>